<keyword evidence="3" id="KW-1185">Reference proteome</keyword>
<protein>
    <submittedName>
        <fullName evidence="2">Uncharacterized protein</fullName>
    </submittedName>
</protein>
<dbReference type="Proteomes" id="UP001519460">
    <property type="component" value="Unassembled WGS sequence"/>
</dbReference>
<reference evidence="2 3" key="1">
    <citation type="journal article" date="2023" name="Sci. Data">
        <title>Genome assembly of the Korean intertidal mud-creeper Batillaria attramentaria.</title>
        <authorList>
            <person name="Patra A.K."/>
            <person name="Ho P.T."/>
            <person name="Jun S."/>
            <person name="Lee S.J."/>
            <person name="Kim Y."/>
            <person name="Won Y.J."/>
        </authorList>
    </citation>
    <scope>NUCLEOTIDE SEQUENCE [LARGE SCALE GENOMIC DNA]</scope>
    <source>
        <strain evidence="2">Wonlab-2016</strain>
    </source>
</reference>
<dbReference type="AlphaFoldDB" id="A0ABD0KKP2"/>
<gene>
    <name evidence="2" type="ORF">BaRGS_00021158</name>
</gene>
<name>A0ABD0KKP2_9CAEN</name>
<dbReference type="EMBL" id="JACVVK020000162">
    <property type="protein sequence ID" value="KAK7487608.1"/>
    <property type="molecule type" value="Genomic_DNA"/>
</dbReference>
<accession>A0ABD0KKP2</accession>
<proteinExistence type="predicted"/>
<evidence type="ECO:0000313" key="3">
    <source>
        <dbReference type="Proteomes" id="UP001519460"/>
    </source>
</evidence>
<feature type="compositionally biased region" description="Basic residues" evidence="1">
    <location>
        <begin position="277"/>
        <end position="287"/>
    </location>
</feature>
<organism evidence="2 3">
    <name type="scientific">Batillaria attramentaria</name>
    <dbReference type="NCBI Taxonomy" id="370345"/>
    <lineage>
        <taxon>Eukaryota</taxon>
        <taxon>Metazoa</taxon>
        <taxon>Spiralia</taxon>
        <taxon>Lophotrochozoa</taxon>
        <taxon>Mollusca</taxon>
        <taxon>Gastropoda</taxon>
        <taxon>Caenogastropoda</taxon>
        <taxon>Sorbeoconcha</taxon>
        <taxon>Cerithioidea</taxon>
        <taxon>Batillariidae</taxon>
        <taxon>Batillaria</taxon>
    </lineage>
</organism>
<feature type="compositionally biased region" description="Basic and acidic residues" evidence="1">
    <location>
        <begin position="32"/>
        <end position="42"/>
    </location>
</feature>
<comment type="caution">
    <text evidence="2">The sequence shown here is derived from an EMBL/GenBank/DDBJ whole genome shotgun (WGS) entry which is preliminary data.</text>
</comment>
<feature type="compositionally biased region" description="Polar residues" evidence="1">
    <location>
        <begin position="43"/>
        <end position="60"/>
    </location>
</feature>
<sequence length="396" mass="43293">MNHSGVYPIPIVFVNVGKTQSSSAASVNDRGCSADETGRHSDSPSATTSITKNETKSSAPCQFRPILPRAPAGLGGFTPFAIPSSSPNNGRVTFPVSCSSHLPLVQDQRRRASRKRRARRRIIRTYCSIRRGVSATDESTDSYEDCSEVKVKAEMSSVNGDNEQLGFPVSYDTAPLVQGSHCSSQERQTFKREITESDLEEQDLPIIDNLHSVEVKAEAVSVKMENFWECSPELSTIGRAEATECDSSTASQTDWTRYQAAAEAEPYRQNRSETAKTRRRGDRKSKIRNSSDSVQGCPKKSHKQGTISGITRDRVVRTDGHSLESEAGETLNCNRGPEAQRVGEDCETGEAGCICHACVKACTDRFAEEVQAIVDAYFDICLPDLPTKSGGNPEIQ</sequence>
<evidence type="ECO:0000256" key="1">
    <source>
        <dbReference type="SAM" id="MobiDB-lite"/>
    </source>
</evidence>
<evidence type="ECO:0000313" key="2">
    <source>
        <dbReference type="EMBL" id="KAK7487608.1"/>
    </source>
</evidence>
<feature type="region of interest" description="Disordered" evidence="1">
    <location>
        <begin position="23"/>
        <end position="63"/>
    </location>
</feature>
<feature type="compositionally biased region" description="Basic and acidic residues" evidence="1">
    <location>
        <begin position="265"/>
        <end position="276"/>
    </location>
</feature>
<feature type="region of interest" description="Disordered" evidence="1">
    <location>
        <begin position="262"/>
        <end position="329"/>
    </location>
</feature>
<feature type="compositionally biased region" description="Basic and acidic residues" evidence="1">
    <location>
        <begin position="311"/>
        <end position="324"/>
    </location>
</feature>